<organism evidence="2 3">
    <name type="scientific">Syntrophothermus lipocalidus (strain DSM 12680 / TGB-C1)</name>
    <dbReference type="NCBI Taxonomy" id="643648"/>
    <lineage>
        <taxon>Bacteria</taxon>
        <taxon>Bacillati</taxon>
        <taxon>Bacillota</taxon>
        <taxon>Clostridia</taxon>
        <taxon>Eubacteriales</taxon>
        <taxon>Syntrophomonadaceae</taxon>
        <taxon>Syntrophothermus</taxon>
    </lineage>
</organism>
<keyword evidence="1" id="KW-0812">Transmembrane</keyword>
<dbReference type="KEGG" id="slp:Slip_1768"/>
<protein>
    <submittedName>
        <fullName evidence="2">Uncharacterized protein</fullName>
    </submittedName>
</protein>
<proteinExistence type="predicted"/>
<dbReference type="STRING" id="643648.Slip_1768"/>
<dbReference type="AlphaFoldDB" id="D7CP88"/>
<dbReference type="eggNOG" id="ENOG50339NU">
    <property type="taxonomic scope" value="Bacteria"/>
</dbReference>
<accession>D7CP88</accession>
<dbReference type="Proteomes" id="UP000000378">
    <property type="component" value="Chromosome"/>
</dbReference>
<dbReference type="OrthoDB" id="1807103at2"/>
<evidence type="ECO:0000256" key="1">
    <source>
        <dbReference type="SAM" id="Phobius"/>
    </source>
</evidence>
<evidence type="ECO:0000313" key="2">
    <source>
        <dbReference type="EMBL" id="ADI02523.1"/>
    </source>
</evidence>
<reference evidence="2 3" key="2">
    <citation type="journal article" date="2010" name="Stand. Genomic Sci.">
        <title>Complete genome sequence of Syntrophothermus lipocalidus type strain (TGB-C1).</title>
        <authorList>
            <person name="Djao O.D."/>
            <person name="Zhang X."/>
            <person name="Lucas S."/>
            <person name="Lapidus A."/>
            <person name="Del Rio T.G."/>
            <person name="Nolan M."/>
            <person name="Tice H."/>
            <person name="Cheng J.F."/>
            <person name="Han C."/>
            <person name="Tapia R."/>
            <person name="Goodwin L."/>
            <person name="Pitluck S."/>
            <person name="Liolios K."/>
            <person name="Ivanova N."/>
            <person name="Mavromatis K."/>
            <person name="Mikhailova N."/>
            <person name="Ovchinnikova G."/>
            <person name="Pati A."/>
            <person name="Brambilla E."/>
            <person name="Chen A."/>
            <person name="Palaniappan K."/>
            <person name="Land M."/>
            <person name="Hauser L."/>
            <person name="Chang Y.J."/>
            <person name="Jeffries C.D."/>
            <person name="Rohde M."/>
            <person name="Sikorski J."/>
            <person name="Spring S."/>
            <person name="Goker M."/>
            <person name="Detter J.C."/>
            <person name="Woyke T."/>
            <person name="Bristow J."/>
            <person name="Eisen J.A."/>
            <person name="Markowitz V."/>
            <person name="Hugenholtz P."/>
            <person name="Kyrpides N.C."/>
            <person name="Klenk H.P."/>
        </authorList>
    </citation>
    <scope>NUCLEOTIDE SEQUENCE [LARGE SCALE GENOMIC DNA]</scope>
    <source>
        <strain evidence="3">DSM 12680 / TGB-C1</strain>
    </source>
</reference>
<dbReference type="RefSeq" id="WP_013175925.1">
    <property type="nucleotide sequence ID" value="NC_014220.1"/>
</dbReference>
<gene>
    <name evidence="2" type="ordered locus">Slip_1768</name>
</gene>
<evidence type="ECO:0000313" key="3">
    <source>
        <dbReference type="Proteomes" id="UP000000378"/>
    </source>
</evidence>
<keyword evidence="1" id="KW-1133">Transmembrane helix</keyword>
<keyword evidence="3" id="KW-1185">Reference proteome</keyword>
<keyword evidence="1" id="KW-0472">Membrane</keyword>
<dbReference type="HOGENOM" id="CLU_1601879_0_0_9"/>
<sequence>MKQLLDKVEKYLIRGVVLGVVALVVVQAMMTKEPLRFYLSLGERLEGQSIEYPAGNVNSEKTAVNKKREGAEGYSPWGKLTISLKDYSALAKAKVLVNNEEVASFSSKTVEVRVMGGDVVEIDSTYYNFPVTFEITGVSRNLATPSLHQVFTSNQGMVMVGKVIVK</sequence>
<reference evidence="3" key="1">
    <citation type="journal article" date="2010" name="Stand. Genomic Sci.">
        <title>Complete genome sequence of Syntrophothermus lipocalidus type strain (TGB-C1T).</title>
        <authorList>
            <consortium name="US DOE Joint Genome Institute (JGI-PGF)"/>
            <person name="Djao O."/>
            <person name="Zhang X."/>
            <person name="Lucas S."/>
            <person name="Lapidus A."/>
            <person name="Glavina Del Rio T."/>
            <person name="Nolan M."/>
            <person name="Tice H."/>
            <person name="Cheng J."/>
            <person name="Han C."/>
            <person name="Tapia R."/>
            <person name="Goodwin L."/>
            <person name="Pitluck S."/>
            <person name="Liolios K."/>
            <person name="Ivanova N."/>
            <person name="Mavromatis K."/>
            <person name="Mikhailova N."/>
            <person name="Ovchinnikova G."/>
            <person name="Pati A."/>
            <person name="Brambilla E."/>
            <person name="Chen A."/>
            <person name="Palaniappan K."/>
            <person name="Land M."/>
            <person name="Hauser L."/>
            <person name="Chang Y."/>
            <person name="Jeffries C."/>
            <person name="Rohde M."/>
            <person name="Sikorski J."/>
            <person name="Spring S."/>
            <person name="Goker M."/>
            <person name="Detter J."/>
            <person name="Woyke T."/>
            <person name="Bristow J."/>
            <person name="Eisen J."/>
            <person name="Markowitz V."/>
            <person name="Hugenholtz P."/>
            <person name="Kyrpides N."/>
            <person name="Klenk H."/>
        </authorList>
    </citation>
    <scope>NUCLEOTIDE SEQUENCE [LARGE SCALE GENOMIC DNA]</scope>
    <source>
        <strain evidence="3">DSM 12680 / TGB-C1</strain>
    </source>
</reference>
<feature type="transmembrane region" description="Helical" evidence="1">
    <location>
        <begin position="12"/>
        <end position="30"/>
    </location>
</feature>
<name>D7CP88_SYNLT</name>
<dbReference type="EMBL" id="CP002048">
    <property type="protein sequence ID" value="ADI02523.1"/>
    <property type="molecule type" value="Genomic_DNA"/>
</dbReference>